<sequence length="497" mass="52447">MLTRSTVFRAGGWHPSASDRTVTLVDPTTEEPLGSAPWGDEQDVDAAVRAARQAVDTGEWGRSTAAERADAMDRFGTAIEARADELARLVSREIGQPIDVSRRYSVQRPVGVLRYYAELIRQRAIEEVRPAVMRPGHTVVRHEPVGVVGLIVPWNYPQALTMAKLAPALAAGCAVVLKPAAETSLDAYLLAEAAEAAGLPPGVVNLVPGGRDTGEFLVRHPGVDKIAFTGSTAAGRAIGAICGELLRPVSLELGGKSAAIVLPDADLDTVAGQLTVGSFGNAGQTCFLLSRVLAPRSRYAEVVDALREVADRFVLGDPLDERTTMGPLVSARQRDRVAGYVASGVEDGARLVTGGTRPTGLDRGFYFTPTVFADVDNRSRIAQEEIFGPVVCVLPYDGEEQAVALANDSAYGLGGSVFTADPEHGLAVARRIRTGTIGINGYAPDVSAPFGGYKASGLGRENGPEAIASYQNVKSMYVTAGEPAQAVRRARTTGMGR</sequence>
<dbReference type="PROSITE" id="PS00687">
    <property type="entry name" value="ALDEHYDE_DEHYDR_GLU"/>
    <property type="match status" value="1"/>
</dbReference>
<keyword evidence="8" id="KW-1185">Reference proteome</keyword>
<dbReference type="RefSeq" id="WP_239141651.1">
    <property type="nucleotide sequence ID" value="NZ_BONW01000039.1"/>
</dbReference>
<feature type="active site" evidence="3">
    <location>
        <position position="252"/>
    </location>
</feature>
<evidence type="ECO:0000256" key="2">
    <source>
        <dbReference type="ARBA" id="ARBA00023002"/>
    </source>
</evidence>
<dbReference type="Gene3D" id="3.40.605.10">
    <property type="entry name" value="Aldehyde Dehydrogenase, Chain A, domain 1"/>
    <property type="match status" value="1"/>
</dbReference>
<evidence type="ECO:0000313" key="7">
    <source>
        <dbReference type="EMBL" id="GIG91532.1"/>
    </source>
</evidence>
<protein>
    <submittedName>
        <fullName evidence="7">Aldehyde dehydrogenase</fullName>
    </submittedName>
</protein>
<organism evidence="7 8">
    <name type="scientific">Plantactinospora endophytica</name>
    <dbReference type="NCBI Taxonomy" id="673535"/>
    <lineage>
        <taxon>Bacteria</taxon>
        <taxon>Bacillati</taxon>
        <taxon>Actinomycetota</taxon>
        <taxon>Actinomycetes</taxon>
        <taxon>Micromonosporales</taxon>
        <taxon>Micromonosporaceae</taxon>
        <taxon>Plantactinospora</taxon>
    </lineage>
</organism>
<feature type="region of interest" description="Disordered" evidence="5">
    <location>
        <begin position="18"/>
        <end position="40"/>
    </location>
</feature>
<dbReference type="PANTHER" id="PTHR42804">
    <property type="entry name" value="ALDEHYDE DEHYDROGENASE"/>
    <property type="match status" value="1"/>
</dbReference>
<dbReference type="EMBL" id="BONW01000039">
    <property type="protein sequence ID" value="GIG91532.1"/>
    <property type="molecule type" value="Genomic_DNA"/>
</dbReference>
<keyword evidence="2 4" id="KW-0560">Oxidoreductase</keyword>
<dbReference type="CDD" id="cd07139">
    <property type="entry name" value="ALDH_AldA-Rv0768"/>
    <property type="match status" value="1"/>
</dbReference>
<evidence type="ECO:0000256" key="4">
    <source>
        <dbReference type="RuleBase" id="RU003345"/>
    </source>
</evidence>
<evidence type="ECO:0000256" key="3">
    <source>
        <dbReference type="PROSITE-ProRule" id="PRU10007"/>
    </source>
</evidence>
<dbReference type="Pfam" id="PF00171">
    <property type="entry name" value="Aldedh"/>
    <property type="match status" value="1"/>
</dbReference>
<feature type="domain" description="Aldehyde dehydrogenase" evidence="6">
    <location>
        <begin position="13"/>
        <end position="475"/>
    </location>
</feature>
<name>A0ABQ4EB86_9ACTN</name>
<dbReference type="InterPro" id="IPR016162">
    <property type="entry name" value="Ald_DH_N"/>
</dbReference>
<dbReference type="Proteomes" id="UP000646749">
    <property type="component" value="Unassembled WGS sequence"/>
</dbReference>
<evidence type="ECO:0000256" key="1">
    <source>
        <dbReference type="ARBA" id="ARBA00009986"/>
    </source>
</evidence>
<dbReference type="Gene3D" id="3.40.309.10">
    <property type="entry name" value="Aldehyde Dehydrogenase, Chain A, domain 2"/>
    <property type="match status" value="1"/>
</dbReference>
<dbReference type="PANTHER" id="PTHR42804:SF1">
    <property type="entry name" value="ALDEHYDE DEHYDROGENASE-RELATED"/>
    <property type="match status" value="1"/>
</dbReference>
<comment type="caution">
    <text evidence="7">The sequence shown here is derived from an EMBL/GenBank/DDBJ whole genome shotgun (WGS) entry which is preliminary data.</text>
</comment>
<dbReference type="SUPFAM" id="SSF53720">
    <property type="entry name" value="ALDH-like"/>
    <property type="match status" value="1"/>
</dbReference>
<dbReference type="InterPro" id="IPR029510">
    <property type="entry name" value="Ald_DH_CS_GLU"/>
</dbReference>
<dbReference type="InterPro" id="IPR016161">
    <property type="entry name" value="Ald_DH/histidinol_DH"/>
</dbReference>
<gene>
    <name evidence="7" type="ORF">Pen02_64680</name>
</gene>
<evidence type="ECO:0000259" key="6">
    <source>
        <dbReference type="Pfam" id="PF00171"/>
    </source>
</evidence>
<evidence type="ECO:0000256" key="5">
    <source>
        <dbReference type="SAM" id="MobiDB-lite"/>
    </source>
</evidence>
<dbReference type="InterPro" id="IPR016163">
    <property type="entry name" value="Ald_DH_C"/>
</dbReference>
<comment type="similarity">
    <text evidence="1 4">Belongs to the aldehyde dehydrogenase family.</text>
</comment>
<accession>A0ABQ4EB86</accession>
<proteinExistence type="inferred from homology"/>
<reference evidence="7 8" key="1">
    <citation type="submission" date="2021-01" db="EMBL/GenBank/DDBJ databases">
        <title>Whole genome shotgun sequence of Plantactinospora endophytica NBRC 110450.</title>
        <authorList>
            <person name="Komaki H."/>
            <person name="Tamura T."/>
        </authorList>
    </citation>
    <scope>NUCLEOTIDE SEQUENCE [LARGE SCALE GENOMIC DNA]</scope>
    <source>
        <strain evidence="7 8">NBRC 110450</strain>
    </source>
</reference>
<dbReference type="InterPro" id="IPR015590">
    <property type="entry name" value="Aldehyde_DH_dom"/>
</dbReference>
<evidence type="ECO:0000313" key="8">
    <source>
        <dbReference type="Proteomes" id="UP000646749"/>
    </source>
</evidence>